<keyword evidence="5 6" id="KW-0539">Nucleus</keyword>
<dbReference type="CDD" id="cd00086">
    <property type="entry name" value="homeodomain"/>
    <property type="match status" value="1"/>
</dbReference>
<feature type="compositionally biased region" description="Pro residues" evidence="8">
    <location>
        <begin position="248"/>
        <end position="258"/>
    </location>
</feature>
<comment type="subcellular location">
    <subcellularLocation>
        <location evidence="1 6 7">Nucleus</location>
    </subcellularLocation>
</comment>
<dbReference type="PROSITE" id="PS50071">
    <property type="entry name" value="HOMEOBOX_2"/>
    <property type="match status" value="1"/>
</dbReference>
<dbReference type="SUPFAM" id="SSF46689">
    <property type="entry name" value="Homeodomain-like"/>
    <property type="match status" value="1"/>
</dbReference>
<feature type="region of interest" description="Disordered" evidence="8">
    <location>
        <begin position="1020"/>
        <end position="1118"/>
    </location>
</feature>
<evidence type="ECO:0000256" key="8">
    <source>
        <dbReference type="SAM" id="MobiDB-lite"/>
    </source>
</evidence>
<dbReference type="Proteomes" id="UP000095280">
    <property type="component" value="Unplaced"/>
</dbReference>
<feature type="domain" description="Homeobox" evidence="10">
    <location>
        <begin position="16"/>
        <end position="51"/>
    </location>
</feature>
<dbReference type="PANTHER" id="PTHR24341">
    <property type="entry name" value="HOMEOBOX PROTEIN ENGRAILED"/>
    <property type="match status" value="1"/>
</dbReference>
<keyword evidence="4 6" id="KW-0371">Homeobox</keyword>
<dbReference type="Gene3D" id="1.10.10.60">
    <property type="entry name" value="Homeodomain-like"/>
    <property type="match status" value="1"/>
</dbReference>
<evidence type="ECO:0000256" key="7">
    <source>
        <dbReference type="RuleBase" id="RU000682"/>
    </source>
</evidence>
<protein>
    <submittedName>
        <fullName evidence="12">Homeobox domain-containing protein</fullName>
    </submittedName>
</protein>
<dbReference type="GO" id="GO:0005634">
    <property type="term" value="C:nucleus"/>
    <property type="evidence" value="ECO:0007669"/>
    <property type="project" value="UniProtKB-SubCell"/>
</dbReference>
<dbReference type="AlphaFoldDB" id="A0A1I8HS38"/>
<accession>A0A1I8HS38</accession>
<feature type="compositionally biased region" description="Low complexity" evidence="8">
    <location>
        <begin position="1035"/>
        <end position="1070"/>
    </location>
</feature>
<comment type="similarity">
    <text evidence="2">Belongs to the engrailed homeobox family.</text>
</comment>
<feature type="transmembrane region" description="Helical" evidence="9">
    <location>
        <begin position="657"/>
        <end position="683"/>
    </location>
</feature>
<organism evidence="11 12">
    <name type="scientific">Macrostomum lignano</name>
    <dbReference type="NCBI Taxonomy" id="282301"/>
    <lineage>
        <taxon>Eukaryota</taxon>
        <taxon>Metazoa</taxon>
        <taxon>Spiralia</taxon>
        <taxon>Lophotrochozoa</taxon>
        <taxon>Platyhelminthes</taxon>
        <taxon>Rhabditophora</taxon>
        <taxon>Macrostomorpha</taxon>
        <taxon>Macrostomida</taxon>
        <taxon>Macrostomidae</taxon>
        <taxon>Macrostomum</taxon>
    </lineage>
</organism>
<feature type="compositionally biased region" description="Low complexity" evidence="8">
    <location>
        <begin position="1085"/>
        <end position="1098"/>
    </location>
</feature>
<dbReference type="SMART" id="SM00389">
    <property type="entry name" value="HOX"/>
    <property type="match status" value="1"/>
</dbReference>
<dbReference type="InterPro" id="IPR050720">
    <property type="entry name" value="Engrailed_Homeobox_TFs"/>
</dbReference>
<feature type="DNA-binding region" description="Homeobox" evidence="6">
    <location>
        <begin position="18"/>
        <end position="52"/>
    </location>
</feature>
<evidence type="ECO:0000256" key="9">
    <source>
        <dbReference type="SAM" id="Phobius"/>
    </source>
</evidence>
<evidence type="ECO:0000256" key="6">
    <source>
        <dbReference type="PROSITE-ProRule" id="PRU00108"/>
    </source>
</evidence>
<dbReference type="PANTHER" id="PTHR24341:SF6">
    <property type="entry name" value="HOMEOBOX PROTEIN INVECTED"/>
    <property type="match status" value="1"/>
</dbReference>
<dbReference type="GO" id="GO:0030182">
    <property type="term" value="P:neuron differentiation"/>
    <property type="evidence" value="ECO:0007669"/>
    <property type="project" value="TreeGrafter"/>
</dbReference>
<dbReference type="InterPro" id="IPR019549">
    <property type="entry name" value="Homeobox-engrailed_C-terminal"/>
</dbReference>
<dbReference type="InterPro" id="IPR017970">
    <property type="entry name" value="Homeobox_CS"/>
</dbReference>
<dbReference type="InterPro" id="IPR009057">
    <property type="entry name" value="Homeodomain-like_sf"/>
</dbReference>
<keyword evidence="3 6" id="KW-0238">DNA-binding</keyword>
<dbReference type="WBParaSite" id="maker-uti_cns_0007619-snap-gene-0.3-mRNA-1">
    <property type="protein sequence ID" value="maker-uti_cns_0007619-snap-gene-0.3-mRNA-1"/>
    <property type="gene ID" value="maker-uti_cns_0007619-snap-gene-0.3"/>
</dbReference>
<keyword evidence="9" id="KW-0812">Transmembrane</keyword>
<evidence type="ECO:0000256" key="4">
    <source>
        <dbReference type="ARBA" id="ARBA00023155"/>
    </source>
</evidence>
<dbReference type="GO" id="GO:0000981">
    <property type="term" value="F:DNA-binding transcription factor activity, RNA polymerase II-specific"/>
    <property type="evidence" value="ECO:0007669"/>
    <property type="project" value="InterPro"/>
</dbReference>
<evidence type="ECO:0000256" key="1">
    <source>
        <dbReference type="ARBA" id="ARBA00004123"/>
    </source>
</evidence>
<evidence type="ECO:0000313" key="11">
    <source>
        <dbReference type="Proteomes" id="UP000095280"/>
    </source>
</evidence>
<feature type="transmembrane region" description="Helical" evidence="9">
    <location>
        <begin position="939"/>
        <end position="959"/>
    </location>
</feature>
<evidence type="ECO:0000256" key="2">
    <source>
        <dbReference type="ARBA" id="ARBA00010896"/>
    </source>
</evidence>
<evidence type="ECO:0000313" key="12">
    <source>
        <dbReference type="WBParaSite" id="maker-uti_cns_0007619-snap-gene-0.3-mRNA-1"/>
    </source>
</evidence>
<dbReference type="Pfam" id="PF10525">
    <property type="entry name" value="Engrail_1_C_sig"/>
    <property type="match status" value="1"/>
</dbReference>
<keyword evidence="9" id="KW-0472">Membrane</keyword>
<proteinExistence type="inferred from homology"/>
<evidence type="ECO:0000256" key="5">
    <source>
        <dbReference type="ARBA" id="ARBA00023242"/>
    </source>
</evidence>
<dbReference type="PROSITE" id="PS00027">
    <property type="entry name" value="HOMEOBOX_1"/>
    <property type="match status" value="1"/>
</dbReference>
<feature type="region of interest" description="Disordered" evidence="8">
    <location>
        <begin position="218"/>
        <end position="262"/>
    </location>
</feature>
<evidence type="ECO:0000259" key="10">
    <source>
        <dbReference type="PROSITE" id="PS50071"/>
    </source>
</evidence>
<dbReference type="GO" id="GO:0000978">
    <property type="term" value="F:RNA polymerase II cis-regulatory region sequence-specific DNA binding"/>
    <property type="evidence" value="ECO:0007669"/>
    <property type="project" value="TreeGrafter"/>
</dbReference>
<keyword evidence="9" id="KW-1133">Transmembrane helix</keyword>
<name>A0A1I8HS38_9PLAT</name>
<reference evidence="12" key="1">
    <citation type="submission" date="2016-11" db="UniProtKB">
        <authorList>
            <consortium name="WormBaseParasite"/>
        </authorList>
    </citation>
    <scope>IDENTIFICATION</scope>
</reference>
<sequence length="1118" mass="121679">PYYEHPIADHPTRLRRYLTEERRLSLAKELQLNESQVKIWFQNKRAKAKKGHGFKNPLALHLMSQGLYNHSVIMEVMMVPVNAAFHFTLGGCRGGGGGGGGSWNGRMMKRFTVQPLGHQLHRLQMPPVASAENCCCCCCCLVACRRLRLRPDGTGSGGFVGGSGCSVGGGGGGGGVGEDNRRPDWLRWRLRRKAAERRPGSGKQTVALAGPAAVSAAAAADEPPSLPAGSAGGTGEKVSFKQSDEEPLTPPPPPLPPEPTERWMMSDKERIRALFKRLNIVWRLRPRLLTLDIIGRIGLAIGVVNRGSQGRQPGQERGVQSLKLGRRKRRLEAVPNETAGAAEQDHPTINQIATINLVFVFLRGSEAAKYEHPIVNHAGGVAVPTRWHLAGAAVNSPGQRYGVELAHLGRRHQPVVAAAKHVCAAIELYNSVTVAQQRLVRLVNLGLIGSIATRRMSDVCPAQAAHIQALYINSTQLAKIYTYRSVWLTDEGKHARNQSSQSACERFRIDRHTIEFCVLCGKPIDDSKMARMYILRCRFKRMSIILAPSSLFPVDEAENSDCEQCEKFDKQLVELRSMKSGPPADAVTTPGTSTSNEAASEPAFAAAAASKSATSSKVSCVPDIVIDCTCLDPRPKPTQLYYCCCLNVRCSVSACRALLFVLAFGLLGGAVLAAAVVAVWGLATDWTEARNYGLLALLIGLLLKRRRDQKRLALLKAKSRRLLQRRLGKSRYEAAGRSESCCRPSCLARSRSEWTTQRHGLQRTLHRWLHGRQDVTAFSGQHSDLLFERVELLSLDLHQLHQFLNLLDVSFSGALVLGALQAFVRLHIMIRASQFSAYQILLPGFDLFLQLELVSVQHQHLAELLRVVPRLADELVLGLADLVLHSVYKLFDLRINDNLLQLLHVLHFAKFVDHHLVAFDHHVVDVRLIKSAVFVQLDILPLGIFLLFVLLVLLLLQLANSSLQLQQSGTLLCFSSWKASSSFSACASAVSTARAFFCNPSSSLRSASIVLRSSASSSSKSSRFSLSAQPAGQMSRSYRTPSPSDSSSSDSKSESSSESDSSSSSAFSAARRSDCSSESAEVDLSAPATEAASAASVSCDEEAPGAPPGGARLLIPAA</sequence>
<dbReference type="Pfam" id="PF00046">
    <property type="entry name" value="Homeodomain"/>
    <property type="match status" value="1"/>
</dbReference>
<evidence type="ECO:0000256" key="3">
    <source>
        <dbReference type="ARBA" id="ARBA00023125"/>
    </source>
</evidence>
<keyword evidence="11" id="KW-1185">Reference proteome</keyword>
<dbReference type="InterPro" id="IPR001356">
    <property type="entry name" value="HD"/>
</dbReference>